<sequence length="283" mass="33403">MKYLIIFFTLFSFSINAQNVLKFDKRNVQCEDKWVAYQMDKDSTYMFGFIYIDAQAGLTLNYEGKFKIDNKGKFNRVENDVNSKTGFIIARLQPNRVAIAEIPESKFKELNIQKTPEWLKNYKSDENSVERLYNWGYMYNGWNECEKALTFLEKADKIDPNYKGLQTELAFSYNALGKYDKAEISLKKAIAQNPKDCYTYKELAFTYTNTANFEKVAETYKTMSKICSEKVFIQETAYNLAYEYYKIKDKVNFKKWKAEVEKWANSDSQYIKNLIQMEIELSK</sequence>
<proteinExistence type="predicted"/>
<dbReference type="SUPFAM" id="SSF48452">
    <property type="entry name" value="TPR-like"/>
    <property type="match status" value="1"/>
</dbReference>
<dbReference type="InterPro" id="IPR011990">
    <property type="entry name" value="TPR-like_helical_dom_sf"/>
</dbReference>
<dbReference type="Proteomes" id="UP000761423">
    <property type="component" value="Unassembled WGS sequence"/>
</dbReference>
<feature type="chain" id="PRO_5045853574" evidence="2">
    <location>
        <begin position="18"/>
        <end position="283"/>
    </location>
</feature>
<dbReference type="Gene3D" id="1.25.40.10">
    <property type="entry name" value="Tetratricopeptide repeat domain"/>
    <property type="match status" value="1"/>
</dbReference>
<protein>
    <submittedName>
        <fullName evidence="3">Tetratricopeptide repeat protein</fullName>
    </submittedName>
</protein>
<dbReference type="EMBL" id="JAAJBV010000002">
    <property type="protein sequence ID" value="NHM03864.1"/>
    <property type="molecule type" value="Genomic_DNA"/>
</dbReference>
<organism evidence="3 4">
    <name type="scientific">Flavobacterium celericrescens</name>
    <dbReference type="NCBI Taxonomy" id="2709780"/>
    <lineage>
        <taxon>Bacteria</taxon>
        <taxon>Pseudomonadati</taxon>
        <taxon>Bacteroidota</taxon>
        <taxon>Flavobacteriia</taxon>
        <taxon>Flavobacteriales</taxon>
        <taxon>Flavobacteriaceae</taxon>
        <taxon>Flavobacterium</taxon>
    </lineage>
</organism>
<evidence type="ECO:0000313" key="3">
    <source>
        <dbReference type="EMBL" id="NHM03864.1"/>
    </source>
</evidence>
<keyword evidence="4" id="KW-1185">Reference proteome</keyword>
<name>A0ABX0I9K6_9FLAO</name>
<feature type="repeat" description="TPR" evidence="1">
    <location>
        <begin position="129"/>
        <end position="162"/>
    </location>
</feature>
<feature type="signal peptide" evidence="2">
    <location>
        <begin position="1"/>
        <end position="17"/>
    </location>
</feature>
<dbReference type="SMART" id="SM00028">
    <property type="entry name" value="TPR"/>
    <property type="match status" value="2"/>
</dbReference>
<gene>
    <name evidence="3" type="ORF">G4L40_04000</name>
</gene>
<reference evidence="3 4" key="1">
    <citation type="submission" date="2020-02" db="EMBL/GenBank/DDBJ databases">
        <authorList>
            <person name="Chen W.-M."/>
        </authorList>
    </citation>
    <scope>NUCLEOTIDE SEQUENCE [LARGE SCALE GENOMIC DNA]</scope>
    <source>
        <strain evidence="3 4">TWA-26</strain>
    </source>
</reference>
<evidence type="ECO:0000256" key="1">
    <source>
        <dbReference type="PROSITE-ProRule" id="PRU00339"/>
    </source>
</evidence>
<evidence type="ECO:0000313" key="4">
    <source>
        <dbReference type="Proteomes" id="UP000761423"/>
    </source>
</evidence>
<keyword evidence="2" id="KW-0732">Signal</keyword>
<dbReference type="InterPro" id="IPR019734">
    <property type="entry name" value="TPR_rpt"/>
</dbReference>
<feature type="repeat" description="TPR" evidence="1">
    <location>
        <begin position="163"/>
        <end position="196"/>
    </location>
</feature>
<accession>A0ABX0I9K6</accession>
<comment type="caution">
    <text evidence="3">The sequence shown here is derived from an EMBL/GenBank/DDBJ whole genome shotgun (WGS) entry which is preliminary data.</text>
</comment>
<evidence type="ECO:0000256" key="2">
    <source>
        <dbReference type="SAM" id="SignalP"/>
    </source>
</evidence>
<dbReference type="RefSeq" id="WP_166235869.1">
    <property type="nucleotide sequence ID" value="NZ_JAAJBV010000002.1"/>
</dbReference>
<dbReference type="PROSITE" id="PS50005">
    <property type="entry name" value="TPR"/>
    <property type="match status" value="2"/>
</dbReference>
<dbReference type="Pfam" id="PF14559">
    <property type="entry name" value="TPR_19"/>
    <property type="match status" value="1"/>
</dbReference>
<keyword evidence="1" id="KW-0802">TPR repeat</keyword>